<dbReference type="RefSeq" id="WP_133521191.1">
    <property type="nucleotide sequence ID" value="NZ_SNVW01000017.1"/>
</dbReference>
<keyword evidence="2" id="KW-0812">Transmembrane</keyword>
<feature type="compositionally biased region" description="Basic and acidic residues" evidence="1">
    <location>
        <begin position="209"/>
        <end position="223"/>
    </location>
</feature>
<dbReference type="AlphaFoldDB" id="A0A4V3BK66"/>
<evidence type="ECO:0000313" key="3">
    <source>
        <dbReference type="EMBL" id="TDN41612.1"/>
    </source>
</evidence>
<feature type="transmembrane region" description="Helical" evidence="2">
    <location>
        <begin position="55"/>
        <end position="73"/>
    </location>
</feature>
<sequence length="223" mass="23832">MFKLGWQVFREQLGEVVDPVRARRAVWLALAVTVLVCVGLVVLQDAFRWAGPGPFQAPVTILLATLGVGLIAFSCCPTARPPATANTINGRQVRADWQLTVRWSVQPYLGRVPQAVAPDDRAAVLNDVPLLQRGLIRQLSRTGPVLIGFALLGLAALSAGGVHAYGLALGFVYVCTLPDLVLRLGRAERARLAALAVTPPDPDAGPAQRRRDPAGSKLRLPGE</sequence>
<dbReference type="Proteomes" id="UP000295764">
    <property type="component" value="Unassembled WGS sequence"/>
</dbReference>
<accession>A0A4V3BK66</accession>
<evidence type="ECO:0000313" key="4">
    <source>
        <dbReference type="Proteomes" id="UP000295764"/>
    </source>
</evidence>
<protein>
    <submittedName>
        <fullName evidence="3">Uncharacterized protein</fullName>
    </submittedName>
</protein>
<evidence type="ECO:0000256" key="2">
    <source>
        <dbReference type="SAM" id="Phobius"/>
    </source>
</evidence>
<reference evidence="3 4" key="1">
    <citation type="submission" date="2019-03" db="EMBL/GenBank/DDBJ databases">
        <title>Genomic analyses of the natural microbiome of Caenorhabditis elegans.</title>
        <authorList>
            <person name="Samuel B."/>
        </authorList>
    </citation>
    <scope>NUCLEOTIDE SEQUENCE [LARGE SCALE GENOMIC DNA]</scope>
    <source>
        <strain evidence="3 4">JUb65</strain>
    </source>
</reference>
<organism evidence="3 4">
    <name type="scientific">Curtobacterium flaccumfaciens</name>
    <dbReference type="NCBI Taxonomy" id="2035"/>
    <lineage>
        <taxon>Bacteria</taxon>
        <taxon>Bacillati</taxon>
        <taxon>Actinomycetota</taxon>
        <taxon>Actinomycetes</taxon>
        <taxon>Micrococcales</taxon>
        <taxon>Microbacteriaceae</taxon>
        <taxon>Curtobacterium</taxon>
    </lineage>
</organism>
<evidence type="ECO:0000256" key="1">
    <source>
        <dbReference type="SAM" id="MobiDB-lite"/>
    </source>
</evidence>
<gene>
    <name evidence="3" type="ORF">EDF64_1179</name>
</gene>
<keyword evidence="2" id="KW-0472">Membrane</keyword>
<comment type="caution">
    <text evidence="3">The sequence shown here is derived from an EMBL/GenBank/DDBJ whole genome shotgun (WGS) entry which is preliminary data.</text>
</comment>
<proteinExistence type="predicted"/>
<feature type="region of interest" description="Disordered" evidence="1">
    <location>
        <begin position="198"/>
        <end position="223"/>
    </location>
</feature>
<feature type="transmembrane region" description="Helical" evidence="2">
    <location>
        <begin position="139"/>
        <end position="157"/>
    </location>
</feature>
<keyword evidence="2" id="KW-1133">Transmembrane helix</keyword>
<feature type="transmembrane region" description="Helical" evidence="2">
    <location>
        <begin position="25"/>
        <end position="43"/>
    </location>
</feature>
<name>A0A4V3BK66_9MICO</name>
<dbReference type="OrthoDB" id="5024221at2"/>
<dbReference type="EMBL" id="SNVW01000017">
    <property type="protein sequence ID" value="TDN41612.1"/>
    <property type="molecule type" value="Genomic_DNA"/>
</dbReference>